<proteinExistence type="predicted"/>
<evidence type="ECO:0000313" key="2">
    <source>
        <dbReference type="Proteomes" id="UP000305238"/>
    </source>
</evidence>
<dbReference type="OrthoDB" id="5195320at2"/>
<dbReference type="AlphaFoldDB" id="A0A5S4GC73"/>
<comment type="caution">
    <text evidence="1">The sequence shown here is derived from an EMBL/GenBank/DDBJ whole genome shotgun (WGS) entry which is preliminary data.</text>
</comment>
<keyword evidence="2" id="KW-1185">Reference proteome</keyword>
<gene>
    <name evidence="1" type="ORF">ETD96_34315</name>
</gene>
<protein>
    <recommendedName>
        <fullName evidence="3">DUF4404 family protein</fullName>
    </recommendedName>
</protein>
<evidence type="ECO:0000313" key="1">
    <source>
        <dbReference type="EMBL" id="TMR30114.1"/>
    </source>
</evidence>
<accession>A0A5S4GC73</accession>
<evidence type="ECO:0008006" key="3">
    <source>
        <dbReference type="Google" id="ProtNLM"/>
    </source>
</evidence>
<dbReference type="EMBL" id="VCKZ01000355">
    <property type="protein sequence ID" value="TMR30114.1"/>
    <property type="molecule type" value="Genomic_DNA"/>
</dbReference>
<organism evidence="1 2">
    <name type="scientific">Actinomadura geliboluensis</name>
    <dbReference type="NCBI Taxonomy" id="882440"/>
    <lineage>
        <taxon>Bacteria</taxon>
        <taxon>Bacillati</taxon>
        <taxon>Actinomycetota</taxon>
        <taxon>Actinomycetes</taxon>
        <taxon>Streptosporangiales</taxon>
        <taxon>Thermomonosporaceae</taxon>
        <taxon>Actinomadura</taxon>
    </lineage>
</organism>
<reference evidence="1 2" key="1">
    <citation type="submission" date="2019-05" db="EMBL/GenBank/DDBJ databases">
        <title>Draft genome sequence of Actinomadura geliboluensis A8036.</title>
        <authorList>
            <person name="Saricaoglu S."/>
            <person name="Isik K."/>
        </authorList>
    </citation>
    <scope>NUCLEOTIDE SEQUENCE [LARGE SCALE GENOMIC DNA]</scope>
    <source>
        <strain evidence="1 2">A8036</strain>
    </source>
</reference>
<dbReference type="Proteomes" id="UP000305238">
    <property type="component" value="Unassembled WGS sequence"/>
</dbReference>
<sequence>MVENFNFHGQTTFINRPVDTVIQDFQNTHSALAGQEHLAELLRLVLSSADLPDEDKEEAANVIQGVAVDLDRAEPDQAAAKTKLEMLRTGLAQAADIAGPASTILASILGALGA</sequence>
<name>A0A5S4GC73_9ACTN</name>